<keyword evidence="4" id="KW-1185">Reference proteome</keyword>
<evidence type="ECO:0000256" key="1">
    <source>
        <dbReference type="ARBA" id="ARBA00022729"/>
    </source>
</evidence>
<protein>
    <submittedName>
        <fullName evidence="3">Extracellular solute-binding protein</fullName>
    </submittedName>
</protein>
<dbReference type="Gene3D" id="3.40.190.10">
    <property type="entry name" value="Periplasmic binding protein-like II"/>
    <property type="match status" value="2"/>
</dbReference>
<evidence type="ECO:0000313" key="3">
    <source>
        <dbReference type="EMBL" id="MDF1586948.1"/>
    </source>
</evidence>
<dbReference type="EMBL" id="JARGEQ010000101">
    <property type="protein sequence ID" value="MDF1586948.1"/>
    <property type="molecule type" value="Genomic_DNA"/>
</dbReference>
<dbReference type="InterPro" id="IPR006059">
    <property type="entry name" value="SBP"/>
</dbReference>
<keyword evidence="1 2" id="KW-0732">Signal</keyword>
<feature type="signal peptide" evidence="2">
    <location>
        <begin position="1"/>
        <end position="24"/>
    </location>
</feature>
<evidence type="ECO:0000256" key="2">
    <source>
        <dbReference type="SAM" id="SignalP"/>
    </source>
</evidence>
<dbReference type="SUPFAM" id="SSF53850">
    <property type="entry name" value="Periplasmic binding protein-like II"/>
    <property type="match status" value="1"/>
</dbReference>
<dbReference type="AlphaFoldDB" id="A0AAP3XSB1"/>
<dbReference type="RefSeq" id="WP_327789370.1">
    <property type="nucleotide sequence ID" value="NZ_JARGEQ010000101.1"/>
</dbReference>
<feature type="chain" id="PRO_5042845478" evidence="2">
    <location>
        <begin position="25"/>
        <end position="329"/>
    </location>
</feature>
<name>A0AAP3XSB1_9PROT</name>
<dbReference type="Pfam" id="PF13416">
    <property type="entry name" value="SBP_bac_8"/>
    <property type="match status" value="1"/>
</dbReference>
<accession>A0AAP3XSB1</accession>
<dbReference type="InterPro" id="IPR026045">
    <property type="entry name" value="Ferric-bd"/>
</dbReference>
<proteinExistence type="predicted"/>
<reference evidence="3 4" key="1">
    <citation type="submission" date="2023-03" db="EMBL/GenBank/DDBJ databases">
        <title>YIM 152171 draft genome.</title>
        <authorList>
            <person name="Yang Z."/>
        </authorList>
    </citation>
    <scope>NUCLEOTIDE SEQUENCE [LARGE SCALE GENOMIC DNA]</scope>
    <source>
        <strain evidence="3 4">YIM 152171</strain>
    </source>
</reference>
<gene>
    <name evidence="3" type="ORF">PZ740_11225</name>
</gene>
<comment type="caution">
    <text evidence="3">The sequence shown here is derived from an EMBL/GenBank/DDBJ whole genome shotgun (WGS) entry which is preliminary data.</text>
</comment>
<dbReference type="PANTHER" id="PTHR30006">
    <property type="entry name" value="THIAMINE-BINDING PERIPLASMIC PROTEIN-RELATED"/>
    <property type="match status" value="1"/>
</dbReference>
<sequence>MLARRTSMLLLGAAIVLGAAPAMAEGRVSVYTAHKAEIVERLIPEFEKATGMKADVVKAGSGDIINRVKAESANPQADVIWSIGAELLEANSDLLEKYEPAELDKVDPAFMGKDAAWIPYTGILTVLMVNTGKLKPEEYPKTWKDLGDERFKGQISSARADKSGSAFIQLGTVLSIYGDDEQGWEVYKQAFDNFALSNSSGAVPRFVNDGEATVGITLEDNAYLYVKGGGPVAIVYPEDGTSALADGMALVKGAPNPEGGKAFLDWALSRETQELVVAELGRRPIRKDMEAAADLKPMSEIKLVDYDIVWAANHRDEFLEKWNELLLSR</sequence>
<dbReference type="Proteomes" id="UP001301140">
    <property type="component" value="Unassembled WGS sequence"/>
</dbReference>
<organism evidence="3 4">
    <name type="scientific">Marinimicrococcus flavescens</name>
    <dbReference type="NCBI Taxonomy" id="3031815"/>
    <lineage>
        <taxon>Bacteria</taxon>
        <taxon>Pseudomonadati</taxon>
        <taxon>Pseudomonadota</taxon>
        <taxon>Alphaproteobacteria</taxon>
        <taxon>Geminicoccales</taxon>
        <taxon>Geminicoccaceae</taxon>
        <taxon>Marinimicrococcus</taxon>
    </lineage>
</organism>
<evidence type="ECO:0000313" key="4">
    <source>
        <dbReference type="Proteomes" id="UP001301140"/>
    </source>
</evidence>
<dbReference type="PIRSF" id="PIRSF002825">
    <property type="entry name" value="CfbpA"/>
    <property type="match status" value="1"/>
</dbReference>